<name>A0A833YMC2_9CHIR</name>
<sequence length="152" mass="17934">MSWLLEKINKIDKPLSRLIKKKREKTQINTIRNERGQITTNTTEIQGIVRNYYEELYARKFENLGDMDKFLEKYNLPKFSEKAESLNRPITADEIETVIKKLLTHKSPGPDGFTGEFYKAFKGELSLILHRLLKKNSRRWKTPKRFMKPASS</sequence>
<protein>
    <submittedName>
        <fullName evidence="1">Uncharacterized protein</fullName>
    </submittedName>
</protein>
<dbReference type="AlphaFoldDB" id="A0A833YMC2"/>
<dbReference type="Proteomes" id="UP000664940">
    <property type="component" value="Unassembled WGS sequence"/>
</dbReference>
<accession>A0A833YMC2</accession>
<dbReference type="EMBL" id="JABVXQ010000013">
    <property type="protein sequence ID" value="KAF6081843.1"/>
    <property type="molecule type" value="Genomic_DNA"/>
</dbReference>
<evidence type="ECO:0000313" key="2">
    <source>
        <dbReference type="Proteomes" id="UP000664940"/>
    </source>
</evidence>
<dbReference type="PANTHER" id="PTHR19446">
    <property type="entry name" value="REVERSE TRANSCRIPTASES"/>
    <property type="match status" value="1"/>
</dbReference>
<reference evidence="1 2" key="1">
    <citation type="journal article" date="2020" name="Nature">
        <title>Six reference-quality genomes reveal evolution of bat adaptations.</title>
        <authorList>
            <person name="Jebb D."/>
            <person name="Huang Z."/>
            <person name="Pippel M."/>
            <person name="Hughes G.M."/>
            <person name="Lavrichenko K."/>
            <person name="Devanna P."/>
            <person name="Winkler S."/>
            <person name="Jermiin L.S."/>
            <person name="Skirmuntt E.C."/>
            <person name="Katzourakis A."/>
            <person name="Burkitt-Gray L."/>
            <person name="Ray D.A."/>
            <person name="Sullivan K.A.M."/>
            <person name="Roscito J.G."/>
            <person name="Kirilenko B.M."/>
            <person name="Davalos L.M."/>
            <person name="Corthals A.P."/>
            <person name="Power M.L."/>
            <person name="Jones G."/>
            <person name="Ransome R.D."/>
            <person name="Dechmann D.K.N."/>
            <person name="Locatelli A.G."/>
            <person name="Puechmaille S.J."/>
            <person name="Fedrigo O."/>
            <person name="Jarvis E.D."/>
            <person name="Hiller M."/>
            <person name="Vernes S.C."/>
            <person name="Myers E.W."/>
            <person name="Teeling E.C."/>
        </authorList>
    </citation>
    <scope>NUCLEOTIDE SEQUENCE [LARGE SCALE GENOMIC DNA]</scope>
    <source>
        <strain evidence="1">Bat1K_MPI-CBG_1</strain>
    </source>
</reference>
<gene>
    <name evidence="1" type="ORF">HJG60_008849</name>
</gene>
<evidence type="ECO:0000313" key="1">
    <source>
        <dbReference type="EMBL" id="KAF6081843.1"/>
    </source>
</evidence>
<comment type="caution">
    <text evidence="1">The sequence shown here is derived from an EMBL/GenBank/DDBJ whole genome shotgun (WGS) entry which is preliminary data.</text>
</comment>
<organism evidence="1 2">
    <name type="scientific">Phyllostomus discolor</name>
    <name type="common">pale spear-nosed bat</name>
    <dbReference type="NCBI Taxonomy" id="89673"/>
    <lineage>
        <taxon>Eukaryota</taxon>
        <taxon>Metazoa</taxon>
        <taxon>Chordata</taxon>
        <taxon>Craniata</taxon>
        <taxon>Vertebrata</taxon>
        <taxon>Euteleostomi</taxon>
        <taxon>Mammalia</taxon>
        <taxon>Eutheria</taxon>
        <taxon>Laurasiatheria</taxon>
        <taxon>Chiroptera</taxon>
        <taxon>Yangochiroptera</taxon>
        <taxon>Phyllostomidae</taxon>
        <taxon>Phyllostominae</taxon>
        <taxon>Phyllostomus</taxon>
    </lineage>
</organism>
<proteinExistence type="predicted"/>